<comment type="caution">
    <text evidence="1">The sequence shown here is derived from an EMBL/GenBank/DDBJ whole genome shotgun (WGS) entry which is preliminary data.</text>
</comment>
<gene>
    <name evidence="1" type="ORF">Pth03_66610</name>
</gene>
<dbReference type="EMBL" id="BOOR01000062">
    <property type="protein sequence ID" value="GII58272.1"/>
    <property type="molecule type" value="Genomic_DNA"/>
</dbReference>
<evidence type="ECO:0000313" key="1">
    <source>
        <dbReference type="EMBL" id="GII58272.1"/>
    </source>
</evidence>
<reference evidence="1" key="1">
    <citation type="submission" date="2021-01" db="EMBL/GenBank/DDBJ databases">
        <title>Whole genome shotgun sequence of Planotetraspora thailandica NBRC 104271.</title>
        <authorList>
            <person name="Komaki H."/>
            <person name="Tamura T."/>
        </authorList>
    </citation>
    <scope>NUCLEOTIDE SEQUENCE</scope>
    <source>
        <strain evidence="1">NBRC 104271</strain>
    </source>
</reference>
<name>A0A8J3XZZ6_9ACTN</name>
<accession>A0A8J3XZZ6</accession>
<proteinExistence type="predicted"/>
<protein>
    <submittedName>
        <fullName evidence="1">Uncharacterized protein</fullName>
    </submittedName>
</protein>
<organism evidence="1 2">
    <name type="scientific">Planotetraspora thailandica</name>
    <dbReference type="NCBI Taxonomy" id="487172"/>
    <lineage>
        <taxon>Bacteria</taxon>
        <taxon>Bacillati</taxon>
        <taxon>Actinomycetota</taxon>
        <taxon>Actinomycetes</taxon>
        <taxon>Streptosporangiales</taxon>
        <taxon>Streptosporangiaceae</taxon>
        <taxon>Planotetraspora</taxon>
    </lineage>
</organism>
<sequence length="59" mass="6597">MAAWLRPTRARTLGQTVGRRPVNYRELGVEQLGSIYKGLLSFEPQIADRPRVTLLTGSV</sequence>
<keyword evidence="2" id="KW-1185">Reference proteome</keyword>
<dbReference type="AlphaFoldDB" id="A0A8J3XZZ6"/>
<evidence type="ECO:0000313" key="2">
    <source>
        <dbReference type="Proteomes" id="UP000605992"/>
    </source>
</evidence>
<dbReference type="Proteomes" id="UP000605992">
    <property type="component" value="Unassembled WGS sequence"/>
</dbReference>